<comment type="caution">
    <text evidence="1">The sequence shown here is derived from an EMBL/GenBank/DDBJ whole genome shotgun (WGS) entry which is preliminary data.</text>
</comment>
<name>A0A8J6E4T2_ELECQ</name>
<accession>A0A8J6E4T2</accession>
<dbReference type="Proteomes" id="UP000770717">
    <property type="component" value="Unassembled WGS sequence"/>
</dbReference>
<protein>
    <submittedName>
        <fullName evidence="1">Uncharacterized protein</fullName>
    </submittedName>
</protein>
<evidence type="ECO:0000313" key="2">
    <source>
        <dbReference type="Proteomes" id="UP000770717"/>
    </source>
</evidence>
<evidence type="ECO:0000313" key="1">
    <source>
        <dbReference type="EMBL" id="KAG9462940.1"/>
    </source>
</evidence>
<reference evidence="1" key="1">
    <citation type="thesis" date="2020" institute="ProQuest LLC" country="789 East Eisenhower Parkway, Ann Arbor, MI, USA">
        <title>Comparative Genomics and Chromosome Evolution.</title>
        <authorList>
            <person name="Mudd A.B."/>
        </authorList>
    </citation>
    <scope>NUCLEOTIDE SEQUENCE</scope>
    <source>
        <strain evidence="1">HN-11 Male</strain>
        <tissue evidence="1">Kidney and liver</tissue>
    </source>
</reference>
<keyword evidence="2" id="KW-1185">Reference proteome</keyword>
<gene>
    <name evidence="1" type="ORF">GDO78_022781</name>
</gene>
<dbReference type="AlphaFoldDB" id="A0A8J6E4T2"/>
<organism evidence="1 2">
    <name type="scientific">Eleutherodactylus coqui</name>
    <name type="common">Puerto Rican coqui</name>
    <dbReference type="NCBI Taxonomy" id="57060"/>
    <lineage>
        <taxon>Eukaryota</taxon>
        <taxon>Metazoa</taxon>
        <taxon>Chordata</taxon>
        <taxon>Craniata</taxon>
        <taxon>Vertebrata</taxon>
        <taxon>Euteleostomi</taxon>
        <taxon>Amphibia</taxon>
        <taxon>Batrachia</taxon>
        <taxon>Anura</taxon>
        <taxon>Neobatrachia</taxon>
        <taxon>Hyloidea</taxon>
        <taxon>Eleutherodactylidae</taxon>
        <taxon>Eleutherodactylinae</taxon>
        <taxon>Eleutherodactylus</taxon>
        <taxon>Eleutherodactylus</taxon>
    </lineage>
</organism>
<proteinExistence type="predicted"/>
<sequence>MPPYRWTYGCHRGLVIKQKLLTHYSEVHVAFGTSLGRHWHLTPPPSSHCTLLPNCWAFLQIRASPRCGRSSILFDR</sequence>
<dbReference type="EMBL" id="WNTK01008775">
    <property type="protein sequence ID" value="KAG9462940.1"/>
    <property type="molecule type" value="Genomic_DNA"/>
</dbReference>